<keyword evidence="3" id="KW-1185">Reference proteome</keyword>
<feature type="domain" description="Tetrapyrrole biosynthesis uroporphyrinogen III synthase" evidence="1">
    <location>
        <begin position="25"/>
        <end position="235"/>
    </location>
</feature>
<accession>A0A0A2MNG9</accession>
<dbReference type="GO" id="GO:0006780">
    <property type="term" value="P:uroporphyrinogen III biosynthetic process"/>
    <property type="evidence" value="ECO:0007669"/>
    <property type="project" value="InterPro"/>
</dbReference>
<proteinExistence type="predicted"/>
<organism evidence="2 3">
    <name type="scientific">Flavobacterium enshiense DK69</name>
    <dbReference type="NCBI Taxonomy" id="1107311"/>
    <lineage>
        <taxon>Bacteria</taxon>
        <taxon>Pseudomonadati</taxon>
        <taxon>Bacteroidota</taxon>
        <taxon>Flavobacteriia</taxon>
        <taxon>Flavobacteriales</taxon>
        <taxon>Flavobacteriaceae</taxon>
        <taxon>Flavobacterium</taxon>
    </lineage>
</organism>
<dbReference type="PANTHER" id="PTHR12390:SF0">
    <property type="entry name" value="UROPORPHYRINOGEN-III SYNTHASE"/>
    <property type="match status" value="1"/>
</dbReference>
<dbReference type="STRING" id="1107311.Q767_14480"/>
<dbReference type="EMBL" id="JRLZ01000018">
    <property type="protein sequence ID" value="KGO93874.1"/>
    <property type="molecule type" value="Genomic_DNA"/>
</dbReference>
<dbReference type="InterPro" id="IPR039793">
    <property type="entry name" value="UROS/Hem4"/>
</dbReference>
<dbReference type="eggNOG" id="COG1587">
    <property type="taxonomic scope" value="Bacteria"/>
</dbReference>
<dbReference type="Proteomes" id="UP000030149">
    <property type="component" value="Unassembled WGS sequence"/>
</dbReference>
<dbReference type="SUPFAM" id="SSF69618">
    <property type="entry name" value="HemD-like"/>
    <property type="match status" value="1"/>
</dbReference>
<dbReference type="Pfam" id="PF02602">
    <property type="entry name" value="HEM4"/>
    <property type="match status" value="1"/>
</dbReference>
<dbReference type="PATRIC" id="fig|1107311.5.peg.1412"/>
<dbReference type="OrthoDB" id="1149788at2"/>
<name>A0A0A2MNG9_9FLAO</name>
<dbReference type="InterPro" id="IPR036108">
    <property type="entry name" value="4pyrrol_syn_uPrphyn_synt_sf"/>
</dbReference>
<comment type="caution">
    <text evidence="2">The sequence shown here is derived from an EMBL/GenBank/DDBJ whole genome shotgun (WGS) entry which is preliminary data.</text>
</comment>
<dbReference type="PANTHER" id="PTHR12390">
    <property type="entry name" value="UROPORPHYRINOGEN III SYNTHASE"/>
    <property type="match status" value="1"/>
</dbReference>
<reference evidence="3" key="1">
    <citation type="submission" date="2013-09" db="EMBL/GenBank/DDBJ databases">
        <authorList>
            <person name="Zeng Z."/>
            <person name="Chen C."/>
        </authorList>
    </citation>
    <scope>NUCLEOTIDE SEQUENCE [LARGE SCALE GENOMIC DNA]</scope>
    <source>
        <strain evidence="3">DK69</strain>
    </source>
</reference>
<reference evidence="2 3" key="2">
    <citation type="journal article" date="2015" name="Stand. Genomic Sci.">
        <title>High quality draft genomic sequence of Flavobacterium enshiense DK69(T) and comparison among Flavobacterium genomes.</title>
        <authorList>
            <person name="Zeng Z."/>
            <person name="Chen C."/>
            <person name="Du H."/>
            <person name="Wang G."/>
            <person name="Li M."/>
        </authorList>
    </citation>
    <scope>NUCLEOTIDE SEQUENCE [LARGE SCALE GENOMIC DNA]</scope>
    <source>
        <strain evidence="2 3">DK69</strain>
    </source>
</reference>
<evidence type="ECO:0000313" key="3">
    <source>
        <dbReference type="Proteomes" id="UP000030149"/>
    </source>
</evidence>
<dbReference type="AlphaFoldDB" id="A0A0A2MNG9"/>
<dbReference type="RefSeq" id="WP_035630827.1">
    <property type="nucleotide sequence ID" value="NZ_AVCS01000006.1"/>
</dbReference>
<gene>
    <name evidence="2" type="ORF">Q767_14480</name>
</gene>
<dbReference type="InterPro" id="IPR003754">
    <property type="entry name" value="4pyrrol_synth_uPrphyn_synth"/>
</dbReference>
<evidence type="ECO:0000313" key="2">
    <source>
        <dbReference type="EMBL" id="KGO93874.1"/>
    </source>
</evidence>
<dbReference type="GO" id="GO:0005829">
    <property type="term" value="C:cytosol"/>
    <property type="evidence" value="ECO:0007669"/>
    <property type="project" value="TreeGrafter"/>
</dbReference>
<protein>
    <submittedName>
        <fullName evidence="2">Uroporphyrinogen-III synthase</fullName>
    </submittedName>
</protein>
<sequence length="252" mass="29198">MKVKTILVSQPEPKVENSPYFELQQKLKIKVDFRPFIHVEGVPAKEVRAQKIDLHNFTAIILTSKNSVDHFFRVAEEMRYKVPEDLKYFCQSEAIAFYLQKYVVYRKRKIYVGQKDFVDLSPLIKKYKDEKFLLPSSDQLNADVPQTLNALKVNWTPGTFYRTVMSDLSDLKDVYYDVLAFFSPTGIKSLFKNFPDFVQNNTRIAVFGSTTQKEALDHGLRVDIMAPTPETPSMTMALEKYIIKANKESKDK</sequence>
<dbReference type="GO" id="GO:0004852">
    <property type="term" value="F:uroporphyrinogen-III synthase activity"/>
    <property type="evidence" value="ECO:0007669"/>
    <property type="project" value="InterPro"/>
</dbReference>
<evidence type="ECO:0000259" key="1">
    <source>
        <dbReference type="Pfam" id="PF02602"/>
    </source>
</evidence>
<dbReference type="Gene3D" id="3.40.50.10090">
    <property type="match status" value="2"/>
</dbReference>
<dbReference type="CDD" id="cd06578">
    <property type="entry name" value="HemD"/>
    <property type="match status" value="1"/>
</dbReference>